<dbReference type="GO" id="GO:0009881">
    <property type="term" value="F:photoreceptor activity"/>
    <property type="evidence" value="ECO:0007669"/>
    <property type="project" value="UniProtKB-KW"/>
</dbReference>
<keyword evidence="4" id="KW-0600">Photoreceptor protein</keyword>
<sequence length="367" mass="39728">MADLYQVSPLSSEQRVPDHAKSSSALHGDPPAAAATTAWADRKELASAAFERTRMPIVITDARQADNPIVLANRAFLDLTGFTSDEVLGRNCRFLQGEGTSPTAVAEIRAAIERQREANVEILNFRKDGSPFWNQLHLSPIKDDEGGLLYYFASQIDVTKHRMIQSLEASEHRLLMEVDHRAKNVLAVVDGIVRLSKADSAPLYAAAVQRRVQALAVAHALLAERGWRDVPLDEIVSRQVAHFASGRTAMTGPEVLIPAVVVQPLALVAHELIVNAATHGALAQDTGRLQVSWQAAGHHGGFYLRWEESGRRKAGSPPGEPGFGTTMVNAIVQKQLQGEILRDWTSDGLKINISIPGTAALSTAKGA</sequence>
<dbReference type="Pfam" id="PF13426">
    <property type="entry name" value="PAS_9"/>
    <property type="match status" value="1"/>
</dbReference>
<evidence type="ECO:0000256" key="13">
    <source>
        <dbReference type="ARBA" id="ARBA00022991"/>
    </source>
</evidence>
<evidence type="ECO:0000256" key="7">
    <source>
        <dbReference type="ARBA" id="ARBA00022630"/>
    </source>
</evidence>
<dbReference type="OrthoDB" id="7991996at2"/>
<evidence type="ECO:0000256" key="1">
    <source>
        <dbReference type="ARBA" id="ARBA00000085"/>
    </source>
</evidence>
<dbReference type="SMART" id="SM00911">
    <property type="entry name" value="HWE_HK"/>
    <property type="match status" value="1"/>
</dbReference>
<evidence type="ECO:0000256" key="14">
    <source>
        <dbReference type="ARBA" id="ARBA00023170"/>
    </source>
</evidence>
<evidence type="ECO:0000256" key="5">
    <source>
        <dbReference type="ARBA" id="ARBA00022553"/>
    </source>
</evidence>
<dbReference type="PANTHER" id="PTHR47429">
    <property type="entry name" value="PROTEIN TWIN LOV 1"/>
    <property type="match status" value="1"/>
</dbReference>
<evidence type="ECO:0000259" key="16">
    <source>
        <dbReference type="PROSITE" id="PS50112"/>
    </source>
</evidence>
<keyword evidence="7" id="KW-0285">Flavoprotein</keyword>
<evidence type="ECO:0000256" key="4">
    <source>
        <dbReference type="ARBA" id="ARBA00022543"/>
    </source>
</evidence>
<protein>
    <recommendedName>
        <fullName evidence="3">Blue-light-activated histidine kinase</fullName>
        <ecNumber evidence="2">2.7.13.3</ecNumber>
    </recommendedName>
</protein>
<dbReference type="EC" id="2.7.13.3" evidence="2"/>
<accession>L0KJN1</accession>
<dbReference type="STRING" id="754035.Mesau_02833"/>
<dbReference type="InterPro" id="IPR011102">
    <property type="entry name" value="Sig_transdc_His_kinase_HWE"/>
</dbReference>
<dbReference type="RefSeq" id="WP_015316649.1">
    <property type="nucleotide sequence ID" value="NC_019973.1"/>
</dbReference>
<evidence type="ECO:0000256" key="6">
    <source>
        <dbReference type="ARBA" id="ARBA00022606"/>
    </source>
</evidence>
<dbReference type="AlphaFoldDB" id="L0KJN1"/>
<reference evidence="19" key="1">
    <citation type="submission" date="2012-02" db="EMBL/GenBank/DDBJ databases">
        <title>Complete sequence of Mesorhizobium australicum WSM2073.</title>
        <authorList>
            <person name="Lucas S."/>
            <person name="Han J."/>
            <person name="Lapidus A."/>
            <person name="Cheng J.-F."/>
            <person name="Goodwin L."/>
            <person name="Pitluck S."/>
            <person name="Peters L."/>
            <person name="Gu W."/>
            <person name="Detter J.C."/>
            <person name="Han C."/>
            <person name="Tapia R."/>
            <person name="Land M."/>
            <person name="Hauser L."/>
            <person name="Kyrpides N."/>
            <person name="Ivanova N."/>
            <person name="Pagani I."/>
            <person name="Reeve W.G."/>
            <person name="Howieson J.G."/>
            <person name="Tiwari R.P."/>
            <person name="O'Hara G.W."/>
            <person name="Atkins C.A."/>
            <person name="Ronson C.W."/>
            <person name="Nandasena K.G."/>
            <person name="Woyke T."/>
        </authorList>
    </citation>
    <scope>NUCLEOTIDE SEQUENCE [LARGE SCALE GENOMIC DNA]</scope>
    <source>
        <strain evidence="19">LMG 24608 / HAMBI 3006 / WSM2073</strain>
    </source>
</reference>
<dbReference type="GO" id="GO:0004673">
    <property type="term" value="F:protein histidine kinase activity"/>
    <property type="evidence" value="ECO:0007669"/>
    <property type="project" value="UniProtKB-EC"/>
</dbReference>
<evidence type="ECO:0000313" key="19">
    <source>
        <dbReference type="Proteomes" id="UP000010998"/>
    </source>
</evidence>
<dbReference type="SMART" id="SM00091">
    <property type="entry name" value="PAS"/>
    <property type="match status" value="1"/>
</dbReference>
<dbReference type="Gene3D" id="3.30.565.10">
    <property type="entry name" value="Histidine kinase-like ATPase, C-terminal domain"/>
    <property type="match status" value="1"/>
</dbReference>
<dbReference type="NCBIfam" id="TIGR00229">
    <property type="entry name" value="sensory_box"/>
    <property type="match status" value="1"/>
</dbReference>
<evidence type="ECO:0000256" key="15">
    <source>
        <dbReference type="SAM" id="MobiDB-lite"/>
    </source>
</evidence>
<dbReference type="HOGENOM" id="CLU_000445_114_57_5"/>
<keyword evidence="9" id="KW-0808">Transferase</keyword>
<dbReference type="KEGG" id="mam:Mesau_02833"/>
<keyword evidence="8" id="KW-0288">FMN</keyword>
<dbReference type="Gene3D" id="3.30.450.20">
    <property type="entry name" value="PAS domain"/>
    <property type="match status" value="1"/>
</dbReference>
<keyword evidence="12" id="KW-0067">ATP-binding</keyword>
<keyword evidence="6" id="KW-0716">Sensory transduction</keyword>
<feature type="domain" description="PAC" evidence="17">
    <location>
        <begin position="116"/>
        <end position="170"/>
    </location>
</feature>
<evidence type="ECO:0000256" key="10">
    <source>
        <dbReference type="ARBA" id="ARBA00022741"/>
    </source>
</evidence>
<dbReference type="InterPro" id="IPR000700">
    <property type="entry name" value="PAS-assoc_C"/>
</dbReference>
<dbReference type="InterPro" id="IPR000014">
    <property type="entry name" value="PAS"/>
</dbReference>
<dbReference type="InterPro" id="IPR035965">
    <property type="entry name" value="PAS-like_dom_sf"/>
</dbReference>
<keyword evidence="19" id="KW-1185">Reference proteome</keyword>
<evidence type="ECO:0000256" key="2">
    <source>
        <dbReference type="ARBA" id="ARBA00012438"/>
    </source>
</evidence>
<keyword evidence="13" id="KW-0157">Chromophore</keyword>
<dbReference type="NCBIfam" id="NF010077">
    <property type="entry name" value="PRK13559.1"/>
    <property type="match status" value="1"/>
</dbReference>
<keyword evidence="14" id="KW-0675">Receptor</keyword>
<dbReference type="PANTHER" id="PTHR47429:SF2">
    <property type="entry name" value="PROTEIN TWIN LOV 1"/>
    <property type="match status" value="1"/>
</dbReference>
<proteinExistence type="predicted"/>
<gene>
    <name evidence="18" type="ordered locus">Mesau_02833</name>
</gene>
<evidence type="ECO:0000256" key="12">
    <source>
        <dbReference type="ARBA" id="ARBA00022840"/>
    </source>
</evidence>
<dbReference type="PROSITE" id="PS50112">
    <property type="entry name" value="PAS"/>
    <property type="match status" value="1"/>
</dbReference>
<dbReference type="SUPFAM" id="SSF55785">
    <property type="entry name" value="PYP-like sensor domain (PAS domain)"/>
    <property type="match status" value="1"/>
</dbReference>
<evidence type="ECO:0000256" key="8">
    <source>
        <dbReference type="ARBA" id="ARBA00022643"/>
    </source>
</evidence>
<evidence type="ECO:0000256" key="9">
    <source>
        <dbReference type="ARBA" id="ARBA00022679"/>
    </source>
</evidence>
<dbReference type="EMBL" id="CP003358">
    <property type="protein sequence ID" value="AGB45226.1"/>
    <property type="molecule type" value="Genomic_DNA"/>
</dbReference>
<dbReference type="GO" id="GO:0005524">
    <property type="term" value="F:ATP binding"/>
    <property type="evidence" value="ECO:0007669"/>
    <property type="project" value="UniProtKB-KW"/>
</dbReference>
<dbReference type="SMART" id="SM00086">
    <property type="entry name" value="PAC"/>
    <property type="match status" value="1"/>
</dbReference>
<dbReference type="eggNOG" id="COG3920">
    <property type="taxonomic scope" value="Bacteria"/>
</dbReference>
<comment type="catalytic activity">
    <reaction evidence="1">
        <text>ATP + protein L-histidine = ADP + protein N-phospho-L-histidine.</text>
        <dbReference type="EC" id="2.7.13.3"/>
    </reaction>
</comment>
<feature type="domain" description="PAS" evidence="16">
    <location>
        <begin position="42"/>
        <end position="119"/>
    </location>
</feature>
<organism evidence="18 19">
    <name type="scientific">Mesorhizobium australicum (strain HAMBI 3006 / LMG 24608 / WSM2073)</name>
    <dbReference type="NCBI Taxonomy" id="754035"/>
    <lineage>
        <taxon>Bacteria</taxon>
        <taxon>Pseudomonadati</taxon>
        <taxon>Pseudomonadota</taxon>
        <taxon>Alphaproteobacteria</taxon>
        <taxon>Hyphomicrobiales</taxon>
        <taxon>Phyllobacteriaceae</taxon>
        <taxon>Mesorhizobium</taxon>
    </lineage>
</organism>
<name>L0KJN1_MESAW</name>
<feature type="region of interest" description="Disordered" evidence="15">
    <location>
        <begin position="1"/>
        <end position="32"/>
    </location>
</feature>
<dbReference type="InterPro" id="IPR001610">
    <property type="entry name" value="PAC"/>
</dbReference>
<evidence type="ECO:0000256" key="3">
    <source>
        <dbReference type="ARBA" id="ARBA00021740"/>
    </source>
</evidence>
<dbReference type="InterPro" id="IPR036890">
    <property type="entry name" value="HATPase_C_sf"/>
</dbReference>
<evidence type="ECO:0000313" key="18">
    <source>
        <dbReference type="EMBL" id="AGB45226.1"/>
    </source>
</evidence>
<evidence type="ECO:0000259" key="17">
    <source>
        <dbReference type="PROSITE" id="PS50113"/>
    </source>
</evidence>
<evidence type="ECO:0000256" key="11">
    <source>
        <dbReference type="ARBA" id="ARBA00022777"/>
    </source>
</evidence>
<dbReference type="Proteomes" id="UP000010998">
    <property type="component" value="Chromosome"/>
</dbReference>
<keyword evidence="5" id="KW-0597">Phosphoprotein</keyword>
<dbReference type="CDD" id="cd00130">
    <property type="entry name" value="PAS"/>
    <property type="match status" value="1"/>
</dbReference>
<dbReference type="Pfam" id="PF07536">
    <property type="entry name" value="HWE_HK"/>
    <property type="match status" value="1"/>
</dbReference>
<keyword evidence="10" id="KW-0547">Nucleotide-binding</keyword>
<keyword evidence="11" id="KW-0418">Kinase</keyword>
<dbReference type="GeneID" id="90990244"/>
<dbReference type="PROSITE" id="PS50113">
    <property type="entry name" value="PAC"/>
    <property type="match status" value="1"/>
</dbReference>